<gene>
    <name evidence="7" type="ORF">BDQ12DRAFT_611412</name>
</gene>
<keyword evidence="3 6" id="KW-0134">Cell wall</keyword>
<dbReference type="OrthoDB" id="4225815at2759"/>
<evidence type="ECO:0000256" key="2">
    <source>
        <dbReference type="ARBA" id="ARBA00010446"/>
    </source>
</evidence>
<accession>A0A5C3LS60</accession>
<evidence type="ECO:0000256" key="3">
    <source>
        <dbReference type="ARBA" id="ARBA00022512"/>
    </source>
</evidence>
<evidence type="ECO:0000256" key="1">
    <source>
        <dbReference type="ARBA" id="ARBA00004191"/>
    </source>
</evidence>
<evidence type="ECO:0000256" key="5">
    <source>
        <dbReference type="ARBA" id="ARBA00023157"/>
    </source>
</evidence>
<dbReference type="CDD" id="cd23507">
    <property type="entry name" value="hydrophobin_I"/>
    <property type="match status" value="1"/>
</dbReference>
<evidence type="ECO:0000313" key="8">
    <source>
        <dbReference type="Proteomes" id="UP000308652"/>
    </source>
</evidence>
<name>A0A5C3LS60_9AGAR</name>
<evidence type="ECO:0000256" key="4">
    <source>
        <dbReference type="ARBA" id="ARBA00022525"/>
    </source>
</evidence>
<dbReference type="STRING" id="68775.A0A5C3LS60"/>
<evidence type="ECO:0000256" key="6">
    <source>
        <dbReference type="RuleBase" id="RU365009"/>
    </source>
</evidence>
<comment type="similarity">
    <text evidence="2 6">Belongs to the fungal hydrophobin family.</text>
</comment>
<dbReference type="SMART" id="SM00075">
    <property type="entry name" value="HYDRO"/>
    <property type="match status" value="1"/>
</dbReference>
<keyword evidence="6" id="KW-0732">Signal</keyword>
<dbReference type="EMBL" id="ML213619">
    <property type="protein sequence ID" value="TFK35665.1"/>
    <property type="molecule type" value="Genomic_DNA"/>
</dbReference>
<proteinExistence type="inferred from homology"/>
<dbReference type="Proteomes" id="UP000308652">
    <property type="component" value="Unassembled WGS sequence"/>
</dbReference>
<sequence length="84" mass="8467">MAASQCPPGQLQCCASVQPGNTAPADTILALLGITVIPANTPVGLSCSPINTSGPQPWTCTQSPVCCTANGWVSLAALQNTKDI</sequence>
<dbReference type="GO" id="GO:0009277">
    <property type="term" value="C:fungal-type cell wall"/>
    <property type="evidence" value="ECO:0007669"/>
    <property type="project" value="InterPro"/>
</dbReference>
<dbReference type="GO" id="GO:0005199">
    <property type="term" value="F:structural constituent of cell wall"/>
    <property type="evidence" value="ECO:0007669"/>
    <property type="project" value="InterPro"/>
</dbReference>
<keyword evidence="8" id="KW-1185">Reference proteome</keyword>
<dbReference type="InterPro" id="IPR001338">
    <property type="entry name" value="Class_I_Hydrophobin"/>
</dbReference>
<dbReference type="AlphaFoldDB" id="A0A5C3LS60"/>
<keyword evidence="5 6" id="KW-1015">Disulfide bond</keyword>
<reference evidence="7 8" key="1">
    <citation type="journal article" date="2019" name="Nat. Ecol. Evol.">
        <title>Megaphylogeny resolves global patterns of mushroom evolution.</title>
        <authorList>
            <person name="Varga T."/>
            <person name="Krizsan K."/>
            <person name="Foldi C."/>
            <person name="Dima B."/>
            <person name="Sanchez-Garcia M."/>
            <person name="Sanchez-Ramirez S."/>
            <person name="Szollosi G.J."/>
            <person name="Szarkandi J.G."/>
            <person name="Papp V."/>
            <person name="Albert L."/>
            <person name="Andreopoulos W."/>
            <person name="Angelini C."/>
            <person name="Antonin V."/>
            <person name="Barry K.W."/>
            <person name="Bougher N.L."/>
            <person name="Buchanan P."/>
            <person name="Buyck B."/>
            <person name="Bense V."/>
            <person name="Catcheside P."/>
            <person name="Chovatia M."/>
            <person name="Cooper J."/>
            <person name="Damon W."/>
            <person name="Desjardin D."/>
            <person name="Finy P."/>
            <person name="Geml J."/>
            <person name="Haridas S."/>
            <person name="Hughes K."/>
            <person name="Justo A."/>
            <person name="Karasinski D."/>
            <person name="Kautmanova I."/>
            <person name="Kiss B."/>
            <person name="Kocsube S."/>
            <person name="Kotiranta H."/>
            <person name="LaButti K.M."/>
            <person name="Lechner B.E."/>
            <person name="Liimatainen K."/>
            <person name="Lipzen A."/>
            <person name="Lukacs Z."/>
            <person name="Mihaltcheva S."/>
            <person name="Morgado L.N."/>
            <person name="Niskanen T."/>
            <person name="Noordeloos M.E."/>
            <person name="Ohm R.A."/>
            <person name="Ortiz-Santana B."/>
            <person name="Ovrebo C."/>
            <person name="Racz N."/>
            <person name="Riley R."/>
            <person name="Savchenko A."/>
            <person name="Shiryaev A."/>
            <person name="Soop K."/>
            <person name="Spirin V."/>
            <person name="Szebenyi C."/>
            <person name="Tomsovsky M."/>
            <person name="Tulloss R.E."/>
            <person name="Uehling J."/>
            <person name="Grigoriev I.V."/>
            <person name="Vagvolgyi C."/>
            <person name="Papp T."/>
            <person name="Martin F.M."/>
            <person name="Miettinen O."/>
            <person name="Hibbett D.S."/>
            <person name="Nagy L.G."/>
        </authorList>
    </citation>
    <scope>NUCLEOTIDE SEQUENCE [LARGE SCALE GENOMIC DNA]</scope>
    <source>
        <strain evidence="7 8">CBS 166.37</strain>
    </source>
</reference>
<dbReference type="Pfam" id="PF01185">
    <property type="entry name" value="Hydrophobin"/>
    <property type="match status" value="1"/>
</dbReference>
<keyword evidence="4 6" id="KW-0964">Secreted</keyword>
<evidence type="ECO:0000313" key="7">
    <source>
        <dbReference type="EMBL" id="TFK35665.1"/>
    </source>
</evidence>
<organism evidence="7 8">
    <name type="scientific">Crucibulum laeve</name>
    <dbReference type="NCBI Taxonomy" id="68775"/>
    <lineage>
        <taxon>Eukaryota</taxon>
        <taxon>Fungi</taxon>
        <taxon>Dikarya</taxon>
        <taxon>Basidiomycota</taxon>
        <taxon>Agaricomycotina</taxon>
        <taxon>Agaricomycetes</taxon>
        <taxon>Agaricomycetidae</taxon>
        <taxon>Agaricales</taxon>
        <taxon>Agaricineae</taxon>
        <taxon>Nidulariaceae</taxon>
        <taxon>Crucibulum</taxon>
    </lineage>
</organism>
<protein>
    <recommendedName>
        <fullName evidence="6">Hydrophobin</fullName>
    </recommendedName>
</protein>
<comment type="subcellular location">
    <subcellularLocation>
        <location evidence="1 6">Secreted</location>
        <location evidence="1 6">Cell wall</location>
    </subcellularLocation>
</comment>